<dbReference type="InterPro" id="IPR025398">
    <property type="entry name" value="DUF4371"/>
</dbReference>
<dbReference type="AlphaFoldDB" id="A0A8R2B7D8"/>
<sequence>MSVQHIDACKVRVVWVDNETIDKITERQYSEEATFWRKVLHRIIKIILHLTSGNTALRGHEQKNNNPEQFDGEGNFMRTVRLLADWKIQNELIDLLATSTRNLICEEIRHLQCFSIIMDSTQDITKLDQVSIVIRYVVINHNESSISVKESFLGFFVIEKHGAQDYEELITNILVKLNIDINKCRGQGYDGASVMSGVYSGVQKRIKVKVPTASYVHCCAHNLNLVISDAAKSSQKVVSFFETVQAVLNFFSASAPRWANLAFGNDENRKIKLKVLKKGLFVKSDTGAPVSLVAPLLVHQLKETYGREKAEFRRRSEDCSEGVLAKKGGRKVL</sequence>
<proteinExistence type="predicted"/>
<dbReference type="Pfam" id="PF14291">
    <property type="entry name" value="DUF4371"/>
    <property type="match status" value="1"/>
</dbReference>
<organism evidence="2 3">
    <name type="scientific">Acyrthosiphon pisum</name>
    <name type="common">Pea aphid</name>
    <dbReference type="NCBI Taxonomy" id="7029"/>
    <lineage>
        <taxon>Eukaryota</taxon>
        <taxon>Metazoa</taxon>
        <taxon>Ecdysozoa</taxon>
        <taxon>Arthropoda</taxon>
        <taxon>Hexapoda</taxon>
        <taxon>Insecta</taxon>
        <taxon>Pterygota</taxon>
        <taxon>Neoptera</taxon>
        <taxon>Paraneoptera</taxon>
        <taxon>Hemiptera</taxon>
        <taxon>Sternorrhyncha</taxon>
        <taxon>Aphidomorpha</taxon>
        <taxon>Aphidoidea</taxon>
        <taxon>Aphididae</taxon>
        <taxon>Macrosiphini</taxon>
        <taxon>Acyrthosiphon</taxon>
    </lineage>
</organism>
<dbReference type="SUPFAM" id="SSF53098">
    <property type="entry name" value="Ribonuclease H-like"/>
    <property type="match status" value="1"/>
</dbReference>
<reference evidence="2" key="2">
    <citation type="submission" date="2022-06" db="UniProtKB">
        <authorList>
            <consortium name="EnsemblMetazoa"/>
        </authorList>
    </citation>
    <scope>IDENTIFICATION</scope>
</reference>
<reference evidence="3" key="1">
    <citation type="submission" date="2010-06" db="EMBL/GenBank/DDBJ databases">
        <authorList>
            <person name="Jiang H."/>
            <person name="Abraham K."/>
            <person name="Ali S."/>
            <person name="Alsbrooks S.L."/>
            <person name="Anim B.N."/>
            <person name="Anosike U.S."/>
            <person name="Attaway T."/>
            <person name="Bandaranaike D.P."/>
            <person name="Battles P.K."/>
            <person name="Bell S.N."/>
            <person name="Bell A.V."/>
            <person name="Beltran B."/>
            <person name="Bickham C."/>
            <person name="Bustamante Y."/>
            <person name="Caleb T."/>
            <person name="Canada A."/>
            <person name="Cardenas V."/>
            <person name="Carter K."/>
            <person name="Chacko J."/>
            <person name="Chandrabose M.N."/>
            <person name="Chavez D."/>
            <person name="Chavez A."/>
            <person name="Chen L."/>
            <person name="Chu H.-S."/>
            <person name="Claassen K.J."/>
            <person name="Cockrell R."/>
            <person name="Collins M."/>
            <person name="Cooper J.A."/>
            <person name="Cree A."/>
            <person name="Curry S.M."/>
            <person name="Da Y."/>
            <person name="Dao M.D."/>
            <person name="Das B."/>
            <person name="Davila M.-L."/>
            <person name="Davy-Carroll L."/>
            <person name="Denson S."/>
            <person name="Dinh H."/>
            <person name="Ebong V.E."/>
            <person name="Edwards J.R."/>
            <person name="Egan A."/>
            <person name="El-Daye J."/>
            <person name="Escobedo L."/>
            <person name="Fernandez S."/>
            <person name="Fernando P.R."/>
            <person name="Flagg N."/>
            <person name="Forbes L.D."/>
            <person name="Fowler R.G."/>
            <person name="Fu Q."/>
            <person name="Gabisi R.A."/>
            <person name="Ganer J."/>
            <person name="Garbino Pronczuk A."/>
            <person name="Garcia R.M."/>
            <person name="Garner T."/>
            <person name="Garrett T.E."/>
            <person name="Gonzalez D.A."/>
            <person name="Hamid H."/>
            <person name="Hawkins E.S."/>
            <person name="Hirani K."/>
            <person name="Hogues M.E."/>
            <person name="Hollins B."/>
            <person name="Hsiao C.-H."/>
            <person name="Jabil R."/>
            <person name="James M.L."/>
            <person name="Jhangiani S.N."/>
            <person name="Johnson B."/>
            <person name="Johnson Q."/>
            <person name="Joshi V."/>
            <person name="Kalu J.B."/>
            <person name="Kam C."/>
            <person name="Kashfia A."/>
            <person name="Keebler J."/>
            <person name="Kisamo H."/>
            <person name="Kovar C.L."/>
            <person name="Lago L.A."/>
            <person name="Lai C.-Y."/>
            <person name="Laidlaw J."/>
            <person name="Lara F."/>
            <person name="Le T.-K."/>
            <person name="Lee S.L."/>
            <person name="Legall F.H."/>
            <person name="Lemon S.J."/>
            <person name="Lewis L.R."/>
            <person name="Li B."/>
            <person name="Liu Y."/>
            <person name="Liu Y.-S."/>
            <person name="Lopez J."/>
            <person name="Lozado R.J."/>
            <person name="Lu J."/>
            <person name="Madu R.C."/>
            <person name="Maheshwari M."/>
            <person name="Maheshwari R."/>
            <person name="Malloy K."/>
            <person name="Martinez E."/>
            <person name="Mathew T."/>
            <person name="Mercado I.C."/>
            <person name="Mercado C."/>
            <person name="Meyer B."/>
            <person name="Montgomery K."/>
            <person name="Morgan M.B."/>
            <person name="Munidasa M."/>
            <person name="Nazareth L.V."/>
            <person name="Nelson J."/>
            <person name="Ng B.M."/>
            <person name="Nguyen N.B."/>
            <person name="Nguyen P.Q."/>
            <person name="Nguyen T."/>
            <person name="Obregon M."/>
            <person name="Okwuonu G.O."/>
            <person name="Onwere C.G."/>
            <person name="Orozco G."/>
            <person name="Parra A."/>
            <person name="Patel S."/>
            <person name="Patil S."/>
            <person name="Perez A."/>
            <person name="Perez Y."/>
            <person name="Pham C."/>
            <person name="Primus E.L."/>
            <person name="Pu L.-L."/>
            <person name="Puazo M."/>
            <person name="Qin X."/>
            <person name="Quiroz J.B."/>
            <person name="Reese J."/>
            <person name="Richards S."/>
            <person name="Rives C.M."/>
            <person name="Robberts R."/>
            <person name="Ruiz S.J."/>
            <person name="Ruiz M.J."/>
            <person name="Santibanez J."/>
            <person name="Schneider B.W."/>
            <person name="Sisson I."/>
            <person name="Smith M."/>
            <person name="Sodergren E."/>
            <person name="Song X.-Z."/>
            <person name="Song B.B."/>
            <person name="Summersgill H."/>
            <person name="Thelus R."/>
            <person name="Thornton R.D."/>
            <person name="Trejos Z.Y."/>
            <person name="Usmani K."/>
            <person name="Vattathil S."/>
            <person name="Villasana D."/>
            <person name="Walker D.L."/>
            <person name="Wang S."/>
            <person name="Wang K."/>
            <person name="White C.S."/>
            <person name="Williams A.C."/>
            <person name="Williamson J."/>
            <person name="Wilson K."/>
            <person name="Woghiren I.O."/>
            <person name="Woodworth J.R."/>
            <person name="Worley K.C."/>
            <person name="Wright R.A."/>
            <person name="Wu W."/>
            <person name="Young L."/>
            <person name="Zhang L."/>
            <person name="Zhang J."/>
            <person name="Zhu Y."/>
            <person name="Muzny D.M."/>
            <person name="Weinstock G."/>
            <person name="Gibbs R.A."/>
        </authorList>
    </citation>
    <scope>NUCLEOTIDE SEQUENCE [LARGE SCALE GENOMIC DNA]</scope>
    <source>
        <strain evidence="3">LSR1</strain>
    </source>
</reference>
<protein>
    <recommendedName>
        <fullName evidence="1">DUF4371 domain-containing protein</fullName>
    </recommendedName>
</protein>
<dbReference type="GeneID" id="103309933"/>
<dbReference type="RefSeq" id="XP_008184893.1">
    <property type="nucleotide sequence ID" value="XM_008186671.1"/>
</dbReference>
<name>A0A8R2B7D8_ACYPI</name>
<dbReference type="InterPro" id="IPR012337">
    <property type="entry name" value="RNaseH-like_sf"/>
</dbReference>
<keyword evidence="3" id="KW-1185">Reference proteome</keyword>
<dbReference type="OrthoDB" id="6619433at2759"/>
<dbReference type="PANTHER" id="PTHR45749">
    <property type="match status" value="1"/>
</dbReference>
<evidence type="ECO:0000313" key="2">
    <source>
        <dbReference type="EnsemblMetazoa" id="XP_008184893.1"/>
    </source>
</evidence>
<evidence type="ECO:0000259" key="1">
    <source>
        <dbReference type="Pfam" id="PF14291"/>
    </source>
</evidence>
<feature type="domain" description="DUF4371" evidence="1">
    <location>
        <begin position="87"/>
        <end position="201"/>
    </location>
</feature>
<evidence type="ECO:0000313" key="3">
    <source>
        <dbReference type="Proteomes" id="UP000007819"/>
    </source>
</evidence>
<dbReference type="Proteomes" id="UP000007819">
    <property type="component" value="Chromosome X"/>
</dbReference>
<dbReference type="EnsemblMetazoa" id="XM_008186671.1">
    <property type="protein sequence ID" value="XP_008184893.1"/>
    <property type="gene ID" value="LOC103309933"/>
</dbReference>
<dbReference type="PANTHER" id="PTHR45749:SF37">
    <property type="entry name" value="OS05G0311600 PROTEIN"/>
    <property type="match status" value="1"/>
</dbReference>
<accession>A0A8R2B7D8</accession>
<dbReference type="KEGG" id="api:103309933"/>